<proteinExistence type="inferred from homology"/>
<keyword evidence="4 7" id="KW-0689">Ribosomal protein</keyword>
<organism evidence="8">
    <name type="scientific">Thermodesulfatator atlanticus</name>
    <dbReference type="NCBI Taxonomy" id="501497"/>
    <lineage>
        <taxon>Bacteria</taxon>
        <taxon>Pseudomonadati</taxon>
        <taxon>Thermodesulfobacteriota</taxon>
        <taxon>Thermodesulfobacteria</taxon>
        <taxon>Thermodesulfobacteriales</taxon>
        <taxon>Thermodesulfatatoraceae</taxon>
        <taxon>Thermodesulfatator</taxon>
    </lineage>
</organism>
<keyword evidence="3 7" id="KW-0694">RNA-binding</keyword>
<evidence type="ECO:0000256" key="5">
    <source>
        <dbReference type="ARBA" id="ARBA00023274"/>
    </source>
</evidence>
<dbReference type="AlphaFoldDB" id="A0A7V5U1U3"/>
<comment type="function">
    <text evidence="7">This is one of the proteins that bind and probably mediate the attachment of the 5S RNA into the large ribosomal subunit, where it forms part of the central protuberance.</text>
</comment>
<dbReference type="GO" id="GO:0003735">
    <property type="term" value="F:structural constituent of ribosome"/>
    <property type="evidence" value="ECO:0007669"/>
    <property type="project" value="InterPro"/>
</dbReference>
<keyword evidence="2 7" id="KW-0699">rRNA-binding</keyword>
<comment type="caution">
    <text evidence="8">The sequence shown here is derived from an EMBL/GenBank/DDBJ whole genome shotgun (WGS) entry which is preliminary data.</text>
</comment>
<sequence length="126" mass="13958">MGRTSRKVLARLRRKRRVRKKIFGTPERPRLSVFRSCKHIYAQIIDDVSGRTLVAASSLTPQIREKLAELKKDGGKTAVAKAVGELIGKRALEAGIKKVVFDRGGYKYHGRVKALAEGARAAGLEF</sequence>
<comment type="similarity">
    <text evidence="1 7">Belongs to the universal ribosomal protein uL18 family.</text>
</comment>
<evidence type="ECO:0000256" key="6">
    <source>
        <dbReference type="ARBA" id="ARBA00035197"/>
    </source>
</evidence>
<dbReference type="CDD" id="cd00432">
    <property type="entry name" value="Ribosomal_L18_L5e"/>
    <property type="match status" value="1"/>
</dbReference>
<reference evidence="8" key="1">
    <citation type="journal article" date="2020" name="mSystems">
        <title>Genome- and Community-Level Interaction Insights into Carbon Utilization and Element Cycling Functions of Hydrothermarchaeota in Hydrothermal Sediment.</title>
        <authorList>
            <person name="Zhou Z."/>
            <person name="Liu Y."/>
            <person name="Xu W."/>
            <person name="Pan J."/>
            <person name="Luo Z.H."/>
            <person name="Li M."/>
        </authorList>
    </citation>
    <scope>NUCLEOTIDE SEQUENCE [LARGE SCALE GENOMIC DNA]</scope>
    <source>
        <strain evidence="8">HyVt-533</strain>
    </source>
</reference>
<evidence type="ECO:0000256" key="3">
    <source>
        <dbReference type="ARBA" id="ARBA00022884"/>
    </source>
</evidence>
<dbReference type="InterPro" id="IPR005484">
    <property type="entry name" value="Ribosomal_uL18_bac/plant/anim"/>
</dbReference>
<protein>
    <recommendedName>
        <fullName evidence="6 7">Large ribosomal subunit protein uL18</fullName>
    </recommendedName>
</protein>
<accession>A0A7V5U1U3</accession>
<dbReference type="HAMAP" id="MF_01337_B">
    <property type="entry name" value="Ribosomal_uL18_B"/>
    <property type="match status" value="1"/>
</dbReference>
<evidence type="ECO:0000313" key="8">
    <source>
        <dbReference type="EMBL" id="HHI96464.1"/>
    </source>
</evidence>
<dbReference type="InterPro" id="IPR057268">
    <property type="entry name" value="Ribosomal_L18"/>
</dbReference>
<dbReference type="EMBL" id="DROK01000038">
    <property type="protein sequence ID" value="HHI96464.1"/>
    <property type="molecule type" value="Genomic_DNA"/>
</dbReference>
<dbReference type="Proteomes" id="UP000886101">
    <property type="component" value="Unassembled WGS sequence"/>
</dbReference>
<dbReference type="GO" id="GO:0022625">
    <property type="term" value="C:cytosolic large ribosomal subunit"/>
    <property type="evidence" value="ECO:0007669"/>
    <property type="project" value="TreeGrafter"/>
</dbReference>
<name>A0A7V5U1U3_9BACT</name>
<gene>
    <name evidence="7" type="primary">rplR</name>
    <name evidence="8" type="ORF">ENJ96_01275</name>
</gene>
<comment type="subunit">
    <text evidence="7">Part of the 50S ribosomal subunit; part of the 5S rRNA/L5/L18/L25 subcomplex. Contacts the 5S and 23S rRNAs.</text>
</comment>
<dbReference type="Gene3D" id="3.30.420.100">
    <property type="match status" value="1"/>
</dbReference>
<dbReference type="PANTHER" id="PTHR12899:SF3">
    <property type="entry name" value="LARGE RIBOSOMAL SUBUNIT PROTEIN UL18M"/>
    <property type="match status" value="1"/>
</dbReference>
<keyword evidence="5 7" id="KW-0687">Ribonucleoprotein</keyword>
<dbReference type="FunFam" id="3.30.420.100:FF:000001">
    <property type="entry name" value="50S ribosomal protein L18"/>
    <property type="match status" value="1"/>
</dbReference>
<evidence type="ECO:0000256" key="7">
    <source>
        <dbReference type="HAMAP-Rule" id="MF_01337"/>
    </source>
</evidence>
<dbReference type="GO" id="GO:0008097">
    <property type="term" value="F:5S rRNA binding"/>
    <property type="evidence" value="ECO:0007669"/>
    <property type="project" value="TreeGrafter"/>
</dbReference>
<evidence type="ECO:0000256" key="2">
    <source>
        <dbReference type="ARBA" id="ARBA00022730"/>
    </source>
</evidence>
<dbReference type="SUPFAM" id="SSF53137">
    <property type="entry name" value="Translational machinery components"/>
    <property type="match status" value="1"/>
</dbReference>
<dbReference type="NCBIfam" id="TIGR00060">
    <property type="entry name" value="L18_bact"/>
    <property type="match status" value="1"/>
</dbReference>
<dbReference type="GO" id="GO:0006412">
    <property type="term" value="P:translation"/>
    <property type="evidence" value="ECO:0007669"/>
    <property type="project" value="UniProtKB-UniRule"/>
</dbReference>
<dbReference type="InterPro" id="IPR004389">
    <property type="entry name" value="Ribosomal_uL18_bac-type"/>
</dbReference>
<evidence type="ECO:0000256" key="1">
    <source>
        <dbReference type="ARBA" id="ARBA00007116"/>
    </source>
</evidence>
<evidence type="ECO:0000256" key="4">
    <source>
        <dbReference type="ARBA" id="ARBA00022980"/>
    </source>
</evidence>
<dbReference type="Pfam" id="PF00861">
    <property type="entry name" value="Ribosomal_L18p"/>
    <property type="match status" value="1"/>
</dbReference>
<dbReference type="PANTHER" id="PTHR12899">
    <property type="entry name" value="39S RIBOSOMAL PROTEIN L18, MITOCHONDRIAL"/>
    <property type="match status" value="1"/>
</dbReference>